<accession>A0A1I4AB59</accession>
<dbReference type="STRING" id="258723.GCA_900169305_00045"/>
<dbReference type="SUPFAM" id="SSF64182">
    <property type="entry name" value="DHH phosphoesterases"/>
    <property type="match status" value="1"/>
</dbReference>
<feature type="domain" description="DDH" evidence="1">
    <location>
        <begin position="27"/>
        <end position="164"/>
    </location>
</feature>
<feature type="domain" description="DHHA1" evidence="2">
    <location>
        <begin position="238"/>
        <end position="321"/>
    </location>
</feature>
<dbReference type="Pfam" id="PF02272">
    <property type="entry name" value="DHHA1"/>
    <property type="match status" value="1"/>
</dbReference>
<dbReference type="RefSeq" id="WP_232226860.1">
    <property type="nucleotide sequence ID" value="NZ_FOSJ01000046.1"/>
</dbReference>
<dbReference type="Gene3D" id="3.90.1640.10">
    <property type="entry name" value="inorganic pyrophosphatase (n-terminal core)"/>
    <property type="match status" value="1"/>
</dbReference>
<dbReference type="Proteomes" id="UP000199589">
    <property type="component" value="Unassembled WGS sequence"/>
</dbReference>
<protein>
    <submittedName>
        <fullName evidence="3">Phosphoesterase RecJ domain-containing protein</fullName>
    </submittedName>
</protein>
<dbReference type="Gene3D" id="3.10.310.30">
    <property type="match status" value="1"/>
</dbReference>
<dbReference type="PANTHER" id="PTHR47618:SF1">
    <property type="entry name" value="BIFUNCTIONAL OLIGORIBONUCLEASE AND PAP PHOSPHATASE NRNA"/>
    <property type="match status" value="1"/>
</dbReference>
<dbReference type="InterPro" id="IPR051319">
    <property type="entry name" value="Oligoribo/pAp-PDE_c-di-AMP_PDE"/>
</dbReference>
<dbReference type="InterPro" id="IPR003156">
    <property type="entry name" value="DHHA1_dom"/>
</dbReference>
<sequence>MSLQTANIKDREIKKEILEIIKKWDTIIIHRHERPDPDAIGSQCGLAEIIKNTFPGKRVFTAGSSTGDLSFLSEMTPPAKEDYENALVIVTDTANVKRIDDKNYSLGKKWIKIDHHPLDDSYGDSEWVNTEASSCSEMIADLWLTFPDELKINTEAARLLYGGIVGDTNRFLYEATSSYTMQVSAELMKFPFSANALNNQMNVIKPPVAKLMGYVLENFSVSEEGVGHIIISQQTLNHLNIEDKDTNGIVSLPGSIQGVKSWGVFVQQTDKHYRCRLRSKGPVINEIAKQHDGGGHPLASGANAQDEKEIEQILNKMKQISKNWVPPKQ</sequence>
<gene>
    <name evidence="3" type="ORF">SAMN04488569_10467</name>
</gene>
<dbReference type="AlphaFoldDB" id="A0A1I4AB59"/>
<name>A0A1I4AB59_9LACT</name>
<evidence type="ECO:0000259" key="2">
    <source>
        <dbReference type="Pfam" id="PF02272"/>
    </source>
</evidence>
<organism evidence="3 4">
    <name type="scientific">Marinilactibacillus piezotolerans</name>
    <dbReference type="NCBI Taxonomy" id="258723"/>
    <lineage>
        <taxon>Bacteria</taxon>
        <taxon>Bacillati</taxon>
        <taxon>Bacillota</taxon>
        <taxon>Bacilli</taxon>
        <taxon>Lactobacillales</taxon>
        <taxon>Carnobacteriaceae</taxon>
        <taxon>Marinilactibacillus</taxon>
    </lineage>
</organism>
<dbReference type="EMBL" id="FOSJ01000046">
    <property type="protein sequence ID" value="SFK53564.1"/>
    <property type="molecule type" value="Genomic_DNA"/>
</dbReference>
<evidence type="ECO:0000259" key="1">
    <source>
        <dbReference type="Pfam" id="PF01368"/>
    </source>
</evidence>
<proteinExistence type="predicted"/>
<evidence type="ECO:0000313" key="3">
    <source>
        <dbReference type="EMBL" id="SFK53564.1"/>
    </source>
</evidence>
<keyword evidence="4" id="KW-1185">Reference proteome</keyword>
<dbReference type="Pfam" id="PF01368">
    <property type="entry name" value="DHH"/>
    <property type="match status" value="1"/>
</dbReference>
<evidence type="ECO:0000313" key="4">
    <source>
        <dbReference type="Proteomes" id="UP000199589"/>
    </source>
</evidence>
<dbReference type="PANTHER" id="PTHR47618">
    <property type="entry name" value="BIFUNCTIONAL OLIGORIBONUCLEASE AND PAP PHOSPHATASE NRNA"/>
    <property type="match status" value="1"/>
</dbReference>
<reference evidence="4" key="1">
    <citation type="submission" date="2016-10" db="EMBL/GenBank/DDBJ databases">
        <authorList>
            <person name="Varghese N."/>
            <person name="Submissions S."/>
        </authorList>
    </citation>
    <scope>NUCLEOTIDE SEQUENCE [LARGE SCALE GENOMIC DNA]</scope>
    <source>
        <strain evidence="4">DSM 16108</strain>
    </source>
</reference>
<dbReference type="InterPro" id="IPR001667">
    <property type="entry name" value="DDH_dom"/>
</dbReference>
<dbReference type="InterPro" id="IPR038763">
    <property type="entry name" value="DHH_sf"/>
</dbReference>
<dbReference type="GO" id="GO:0003676">
    <property type="term" value="F:nucleic acid binding"/>
    <property type="evidence" value="ECO:0007669"/>
    <property type="project" value="InterPro"/>
</dbReference>